<reference evidence="10 11" key="1">
    <citation type="submission" date="2024-09" db="EMBL/GenBank/DDBJ databases">
        <authorList>
            <person name="Sun Q."/>
            <person name="Mori K."/>
        </authorList>
    </citation>
    <scope>NUCLEOTIDE SEQUENCE [LARGE SCALE GENOMIC DNA]</scope>
    <source>
        <strain evidence="10 11">CGMCC 1.9126</strain>
    </source>
</reference>
<evidence type="ECO:0000259" key="8">
    <source>
        <dbReference type="Pfam" id="PF04239"/>
    </source>
</evidence>
<evidence type="ECO:0000256" key="5">
    <source>
        <dbReference type="ARBA" id="ARBA00022989"/>
    </source>
</evidence>
<keyword evidence="3" id="KW-1003">Cell membrane</keyword>
<feature type="domain" description="YetF C-terminal" evidence="8">
    <location>
        <begin position="76"/>
        <end position="209"/>
    </location>
</feature>
<accession>A0ABV6KT13</accession>
<keyword evidence="5 7" id="KW-1133">Transmembrane helix</keyword>
<feature type="transmembrane region" description="Helical" evidence="7">
    <location>
        <begin position="6"/>
        <end position="22"/>
    </location>
</feature>
<keyword evidence="6 7" id="KW-0472">Membrane</keyword>
<dbReference type="EMBL" id="JBHLUU010000105">
    <property type="protein sequence ID" value="MFC0476487.1"/>
    <property type="molecule type" value="Genomic_DNA"/>
</dbReference>
<evidence type="ECO:0000256" key="2">
    <source>
        <dbReference type="ARBA" id="ARBA00006448"/>
    </source>
</evidence>
<evidence type="ECO:0000256" key="6">
    <source>
        <dbReference type="ARBA" id="ARBA00023136"/>
    </source>
</evidence>
<dbReference type="InterPro" id="IPR048454">
    <property type="entry name" value="YetF_N"/>
</dbReference>
<dbReference type="Pfam" id="PF04239">
    <property type="entry name" value="DUF421"/>
    <property type="match status" value="1"/>
</dbReference>
<dbReference type="RefSeq" id="WP_377058500.1">
    <property type="nucleotide sequence ID" value="NZ_JBHLUU010000105.1"/>
</dbReference>
<evidence type="ECO:0000259" key="9">
    <source>
        <dbReference type="Pfam" id="PF20730"/>
    </source>
</evidence>
<dbReference type="Proteomes" id="UP001589738">
    <property type="component" value="Unassembled WGS sequence"/>
</dbReference>
<evidence type="ECO:0000256" key="1">
    <source>
        <dbReference type="ARBA" id="ARBA00004651"/>
    </source>
</evidence>
<dbReference type="InterPro" id="IPR023090">
    <property type="entry name" value="UPF0702_alpha/beta_dom_sf"/>
</dbReference>
<comment type="subcellular location">
    <subcellularLocation>
        <location evidence="1">Cell membrane</location>
        <topology evidence="1">Multi-pass membrane protein</topology>
    </subcellularLocation>
</comment>
<comment type="similarity">
    <text evidence="2">Belongs to the UPF0702 family.</text>
</comment>
<protein>
    <submittedName>
        <fullName evidence="10">DUF421 domain-containing protein</fullName>
    </submittedName>
</protein>
<comment type="caution">
    <text evidence="10">The sequence shown here is derived from an EMBL/GenBank/DDBJ whole genome shotgun (WGS) entry which is preliminary data.</text>
</comment>
<dbReference type="PANTHER" id="PTHR34582:SF5">
    <property type="entry name" value="UPF0702 TRANSMEMBRANE PROTEIN YETF"/>
    <property type="match status" value="1"/>
</dbReference>
<evidence type="ECO:0000313" key="11">
    <source>
        <dbReference type="Proteomes" id="UP001589738"/>
    </source>
</evidence>
<feature type="domain" description="YetF-like N-terminal transmembrane" evidence="9">
    <location>
        <begin position="1"/>
        <end position="72"/>
    </location>
</feature>
<dbReference type="InterPro" id="IPR007353">
    <property type="entry name" value="DUF421"/>
</dbReference>
<dbReference type="PANTHER" id="PTHR34582">
    <property type="entry name" value="UPF0702 TRANSMEMBRANE PROTEIN YCAP"/>
    <property type="match status" value="1"/>
</dbReference>
<sequence length="219" mass="25245">MLVEFVGGYVFLFIIVKVLGKTQISQITPFDFISALVLGEFVGSAVFDPKINLLKILFGITVWGLLIYVTELMTQKSLRLRLFLEGKPSFIIHEGKLDWKELKKNHLDINQLQQLLRSKDVFSLRDVEYAILEPNGSISILKKQEADKPTYKDFNLKINKRMVPLTIISDGEVIMEHLQESGMDYKGLIKRLNERNISSVKEVAYAEWESDKDLFLQVY</sequence>
<gene>
    <name evidence="10" type="ORF">ACFFHF_14845</name>
</gene>
<dbReference type="Gene3D" id="3.30.240.20">
    <property type="entry name" value="bsu07140 like domains"/>
    <property type="match status" value="2"/>
</dbReference>
<dbReference type="Pfam" id="PF20730">
    <property type="entry name" value="YetF_N"/>
    <property type="match status" value="1"/>
</dbReference>
<feature type="transmembrane region" description="Helical" evidence="7">
    <location>
        <begin position="53"/>
        <end position="73"/>
    </location>
</feature>
<name>A0ABV6KT13_9BACI</name>
<keyword evidence="11" id="KW-1185">Reference proteome</keyword>
<keyword evidence="4 7" id="KW-0812">Transmembrane</keyword>
<evidence type="ECO:0000313" key="10">
    <source>
        <dbReference type="EMBL" id="MFC0476487.1"/>
    </source>
</evidence>
<proteinExistence type="inferred from homology"/>
<organism evidence="10 11">
    <name type="scientific">Robertmurraya beringensis</name>
    <dbReference type="NCBI Taxonomy" id="641660"/>
    <lineage>
        <taxon>Bacteria</taxon>
        <taxon>Bacillati</taxon>
        <taxon>Bacillota</taxon>
        <taxon>Bacilli</taxon>
        <taxon>Bacillales</taxon>
        <taxon>Bacillaceae</taxon>
        <taxon>Robertmurraya</taxon>
    </lineage>
</organism>
<evidence type="ECO:0000256" key="7">
    <source>
        <dbReference type="SAM" id="Phobius"/>
    </source>
</evidence>
<evidence type="ECO:0000256" key="4">
    <source>
        <dbReference type="ARBA" id="ARBA00022692"/>
    </source>
</evidence>
<evidence type="ECO:0000256" key="3">
    <source>
        <dbReference type="ARBA" id="ARBA00022475"/>
    </source>
</evidence>